<feature type="transmembrane region" description="Helical" evidence="8">
    <location>
        <begin position="185"/>
        <end position="204"/>
    </location>
</feature>
<gene>
    <name evidence="9" type="ORF">H8698_08255</name>
</gene>
<dbReference type="Pfam" id="PF02652">
    <property type="entry name" value="Lactate_perm"/>
    <property type="match status" value="1"/>
</dbReference>
<evidence type="ECO:0000313" key="9">
    <source>
        <dbReference type="EMBL" id="MBC8540966.1"/>
    </source>
</evidence>
<proteinExistence type="inferred from homology"/>
<feature type="transmembrane region" description="Helical" evidence="8">
    <location>
        <begin position="245"/>
        <end position="262"/>
    </location>
</feature>
<accession>A0A926HZL0</accession>
<dbReference type="Proteomes" id="UP000611762">
    <property type="component" value="Unassembled WGS sequence"/>
</dbReference>
<comment type="subcellular location">
    <subcellularLocation>
        <location evidence="1 8">Cell membrane</location>
        <topology evidence="1 8">Multi-pass membrane protein</topology>
    </subcellularLocation>
</comment>
<dbReference type="NCBIfam" id="TIGR00795">
    <property type="entry name" value="lctP"/>
    <property type="match status" value="1"/>
</dbReference>
<protein>
    <recommendedName>
        <fullName evidence="8">L-lactate permease</fullName>
    </recommendedName>
</protein>
<reference evidence="9" key="1">
    <citation type="submission" date="2020-08" db="EMBL/GenBank/DDBJ databases">
        <title>Genome public.</title>
        <authorList>
            <person name="Liu C."/>
            <person name="Sun Q."/>
        </authorList>
    </citation>
    <scope>NUCLEOTIDE SEQUENCE</scope>
    <source>
        <strain evidence="9">H8</strain>
    </source>
</reference>
<dbReference type="GO" id="GO:0015295">
    <property type="term" value="F:solute:proton symporter activity"/>
    <property type="evidence" value="ECO:0007669"/>
    <property type="project" value="TreeGrafter"/>
</dbReference>
<dbReference type="InterPro" id="IPR003804">
    <property type="entry name" value="Lactate_perm"/>
</dbReference>
<feature type="transmembrane region" description="Helical" evidence="8">
    <location>
        <begin position="30"/>
        <end position="49"/>
    </location>
</feature>
<feature type="transmembrane region" description="Helical" evidence="8">
    <location>
        <begin position="356"/>
        <end position="374"/>
    </location>
</feature>
<comment type="function">
    <text evidence="8">Uptake of L-lactate across the membrane. Can also transport D-lactate and glycolate.</text>
</comment>
<sequence length="547" mass="58192">MYALIAFAPILITLILMTVLNWSAKRALPIAWLVACIAGIFAWKMRFVTVAACTVYGFLSSIEVLLVIFGAILIMNTLKCSGAMSAINHGFTRVSSDKRIQAIIICWMFGSFIEGAAGFGTPAALAAPLLVSLGFPPLAAATVALIFDSTAVSFGAVGTPVSTALTQLGTSVGPEFAGKLSVWTALPHAVMGIFVPFLGVAVLTKVFGKEKSIKPALAVLPFALFSGIVFSVPYVIVAAVFGYEFPALLAALIGLIVTVFAAKKKFLVPKNTWGFAPETEWKPDWRSKTELERAKPSDMPLWLAWAPYVLIAAILVITRIPELGIKNIINTNASFPFVFQFNNIFGVEQLDFSLKWANIPGVLPFIPVAILTHFMHKMSLDEVKTAWIDTFKQIGGAAVAIIFGIALVQVMKFSDINESGLHNMMVIMAEFISNAGASVFVVLSPIIGILGSFISGSNAVSNLLFTNLQFETAQALNLSTVLVVAMQVIGGAIGNVTCINNAVAVCATVGTSGAEGKIIKTNILPSAIYTVVIIGIFALLFAVGFNP</sequence>
<feature type="transmembrane region" description="Helical" evidence="8">
    <location>
        <begin position="99"/>
        <end position="119"/>
    </location>
</feature>
<evidence type="ECO:0000256" key="7">
    <source>
        <dbReference type="ARBA" id="ARBA00023136"/>
    </source>
</evidence>
<feature type="transmembrane region" description="Helical" evidence="8">
    <location>
        <begin position="55"/>
        <end position="78"/>
    </location>
</feature>
<feature type="transmembrane region" description="Helical" evidence="8">
    <location>
        <begin position="527"/>
        <end position="545"/>
    </location>
</feature>
<evidence type="ECO:0000256" key="4">
    <source>
        <dbReference type="ARBA" id="ARBA00022475"/>
    </source>
</evidence>
<evidence type="ECO:0000313" key="10">
    <source>
        <dbReference type="Proteomes" id="UP000611762"/>
    </source>
</evidence>
<comment type="similarity">
    <text evidence="2 8">Belongs to the lactate permease family.</text>
</comment>
<keyword evidence="4 8" id="KW-1003">Cell membrane</keyword>
<feature type="transmembrane region" description="Helical" evidence="8">
    <location>
        <begin position="431"/>
        <end position="454"/>
    </location>
</feature>
<evidence type="ECO:0000256" key="1">
    <source>
        <dbReference type="ARBA" id="ARBA00004651"/>
    </source>
</evidence>
<keyword evidence="6 8" id="KW-1133">Transmembrane helix</keyword>
<name>A0A926HZL0_9FIRM</name>
<evidence type="ECO:0000256" key="6">
    <source>
        <dbReference type="ARBA" id="ARBA00022989"/>
    </source>
</evidence>
<dbReference type="PANTHER" id="PTHR30003">
    <property type="entry name" value="L-LACTATE PERMEASE"/>
    <property type="match status" value="1"/>
</dbReference>
<comment type="caution">
    <text evidence="9">The sequence shown here is derived from an EMBL/GenBank/DDBJ whole genome shotgun (WGS) entry which is preliminary data.</text>
</comment>
<feature type="transmembrane region" description="Helical" evidence="8">
    <location>
        <begin position="394"/>
        <end position="411"/>
    </location>
</feature>
<dbReference type="RefSeq" id="WP_249312761.1">
    <property type="nucleotide sequence ID" value="NZ_JACRSU010000003.1"/>
</dbReference>
<organism evidence="9 10">
    <name type="scientific">Congzhengia minquanensis</name>
    <dbReference type="NCBI Taxonomy" id="2763657"/>
    <lineage>
        <taxon>Bacteria</taxon>
        <taxon>Bacillati</taxon>
        <taxon>Bacillota</taxon>
        <taxon>Clostridia</taxon>
        <taxon>Eubacteriales</taxon>
        <taxon>Oscillospiraceae</taxon>
        <taxon>Congzhengia</taxon>
    </lineage>
</organism>
<evidence type="ECO:0000256" key="5">
    <source>
        <dbReference type="ARBA" id="ARBA00022692"/>
    </source>
</evidence>
<evidence type="ECO:0000256" key="2">
    <source>
        <dbReference type="ARBA" id="ARBA00010100"/>
    </source>
</evidence>
<dbReference type="AlphaFoldDB" id="A0A926HZL0"/>
<feature type="transmembrane region" description="Helical" evidence="8">
    <location>
        <begin position="154"/>
        <end position="173"/>
    </location>
</feature>
<feature type="transmembrane region" description="Helical" evidence="8">
    <location>
        <begin position="216"/>
        <end position="239"/>
    </location>
</feature>
<feature type="transmembrane region" description="Helical" evidence="8">
    <location>
        <begin position="6"/>
        <end position="23"/>
    </location>
</feature>
<keyword evidence="3 8" id="KW-0813">Transport</keyword>
<evidence type="ECO:0000256" key="8">
    <source>
        <dbReference type="RuleBase" id="RU365092"/>
    </source>
</evidence>
<dbReference type="GO" id="GO:0005886">
    <property type="term" value="C:plasma membrane"/>
    <property type="evidence" value="ECO:0007669"/>
    <property type="project" value="UniProtKB-SubCell"/>
</dbReference>
<keyword evidence="5 8" id="KW-0812">Transmembrane</keyword>
<keyword evidence="7 8" id="KW-0472">Membrane</keyword>
<dbReference type="PANTHER" id="PTHR30003:SF0">
    <property type="entry name" value="GLYCOLATE PERMEASE GLCA-RELATED"/>
    <property type="match status" value="1"/>
</dbReference>
<dbReference type="GO" id="GO:0015129">
    <property type="term" value="F:lactate transmembrane transporter activity"/>
    <property type="evidence" value="ECO:0007669"/>
    <property type="project" value="UniProtKB-UniRule"/>
</dbReference>
<feature type="transmembrane region" description="Helical" evidence="8">
    <location>
        <begin position="125"/>
        <end position="147"/>
    </location>
</feature>
<dbReference type="EMBL" id="JACRSU010000003">
    <property type="protein sequence ID" value="MBC8540966.1"/>
    <property type="molecule type" value="Genomic_DNA"/>
</dbReference>
<feature type="transmembrane region" description="Helical" evidence="8">
    <location>
        <begin position="301"/>
        <end position="320"/>
    </location>
</feature>
<keyword evidence="10" id="KW-1185">Reference proteome</keyword>
<evidence type="ECO:0000256" key="3">
    <source>
        <dbReference type="ARBA" id="ARBA00022448"/>
    </source>
</evidence>